<feature type="compositionally biased region" description="Polar residues" evidence="6">
    <location>
        <begin position="236"/>
        <end position="250"/>
    </location>
</feature>
<feature type="region of interest" description="Disordered" evidence="6">
    <location>
        <begin position="184"/>
        <end position="432"/>
    </location>
</feature>
<dbReference type="InterPro" id="IPR038765">
    <property type="entry name" value="Papain-like_cys_pep_sf"/>
</dbReference>
<reference evidence="8 9" key="1">
    <citation type="submission" date="2015-01" db="EMBL/GenBank/DDBJ databases">
        <title>The Genome Sequence of Capronia semiimmersa CBS27337.</title>
        <authorList>
            <consortium name="The Broad Institute Genomics Platform"/>
            <person name="Cuomo C."/>
            <person name="de Hoog S."/>
            <person name="Gorbushina A."/>
            <person name="Stielow B."/>
            <person name="Teixiera M."/>
            <person name="Abouelleil A."/>
            <person name="Chapman S.B."/>
            <person name="Priest M."/>
            <person name="Young S.K."/>
            <person name="Wortman J."/>
            <person name="Nusbaum C."/>
            <person name="Birren B."/>
        </authorList>
    </citation>
    <scope>NUCLEOTIDE SEQUENCE [LARGE SCALE GENOMIC DNA]</scope>
    <source>
        <strain evidence="8 9">CBS 27337</strain>
    </source>
</reference>
<evidence type="ECO:0000256" key="4">
    <source>
        <dbReference type="ARBA" id="ARBA00022786"/>
    </source>
</evidence>
<dbReference type="PROSITE" id="PS50600">
    <property type="entry name" value="ULP_PROTEASE"/>
    <property type="match status" value="1"/>
</dbReference>
<dbReference type="Gene3D" id="3.40.395.10">
    <property type="entry name" value="Adenoviral Proteinase, Chain A"/>
    <property type="match status" value="1"/>
</dbReference>
<dbReference type="GO" id="GO:0016926">
    <property type="term" value="P:protein desumoylation"/>
    <property type="evidence" value="ECO:0007669"/>
    <property type="project" value="TreeGrafter"/>
</dbReference>
<dbReference type="GO" id="GO:0070139">
    <property type="term" value="F:SUMO-specific endopeptidase activity"/>
    <property type="evidence" value="ECO:0007669"/>
    <property type="project" value="TreeGrafter"/>
</dbReference>
<feature type="compositionally biased region" description="Basic and acidic residues" evidence="6">
    <location>
        <begin position="617"/>
        <end position="630"/>
    </location>
</feature>
<feature type="compositionally biased region" description="Basic and acidic residues" evidence="6">
    <location>
        <begin position="314"/>
        <end position="331"/>
    </location>
</feature>
<dbReference type="InterPro" id="IPR003653">
    <property type="entry name" value="Peptidase_C48_C"/>
</dbReference>
<dbReference type="Pfam" id="PF02902">
    <property type="entry name" value="Peptidase_C48"/>
    <property type="match status" value="1"/>
</dbReference>
<feature type="region of interest" description="Disordered" evidence="6">
    <location>
        <begin position="99"/>
        <end position="171"/>
    </location>
</feature>
<dbReference type="PANTHER" id="PTHR46896:SF3">
    <property type="entry name" value="FI06413P-RELATED"/>
    <property type="match status" value="1"/>
</dbReference>
<dbReference type="PANTHER" id="PTHR46896">
    <property type="entry name" value="SENTRIN-SPECIFIC PROTEASE"/>
    <property type="match status" value="1"/>
</dbReference>
<feature type="compositionally biased region" description="Basic and acidic residues" evidence="6">
    <location>
        <begin position="1227"/>
        <end position="1237"/>
    </location>
</feature>
<dbReference type="SUPFAM" id="SSF54001">
    <property type="entry name" value="Cysteine proteinases"/>
    <property type="match status" value="1"/>
</dbReference>
<feature type="compositionally biased region" description="Acidic residues" evidence="6">
    <location>
        <begin position="824"/>
        <end position="834"/>
    </location>
</feature>
<evidence type="ECO:0000259" key="7">
    <source>
        <dbReference type="PROSITE" id="PS50600"/>
    </source>
</evidence>
<keyword evidence="4" id="KW-0833">Ubl conjugation pathway</keyword>
<feature type="compositionally biased region" description="Basic and acidic residues" evidence="6">
    <location>
        <begin position="399"/>
        <end position="416"/>
    </location>
</feature>
<feature type="compositionally biased region" description="Basic and acidic residues" evidence="6">
    <location>
        <begin position="137"/>
        <end position="154"/>
    </location>
</feature>
<gene>
    <name evidence="8" type="ORF">PV04_04572</name>
</gene>
<evidence type="ECO:0000313" key="8">
    <source>
        <dbReference type="EMBL" id="KIW68640.1"/>
    </source>
</evidence>
<dbReference type="InterPro" id="IPR051947">
    <property type="entry name" value="Sentrin-specific_protease"/>
</dbReference>
<feature type="domain" description="Ubiquitin-like protease family profile" evidence="7">
    <location>
        <begin position="697"/>
        <end position="951"/>
    </location>
</feature>
<feature type="compositionally biased region" description="Basic and acidic residues" evidence="6">
    <location>
        <begin position="1175"/>
        <end position="1185"/>
    </location>
</feature>
<proteinExistence type="inferred from homology"/>
<feature type="compositionally biased region" description="Basic residues" evidence="6">
    <location>
        <begin position="859"/>
        <end position="874"/>
    </location>
</feature>
<sequence>MSVPWFDQVHSSLNNIARNGLKSLLASNSREADSEDKSVAAPNTAPSVSLTRANAFPENSYRAQMPANSHLYLTKTIPTFLDGYSNSAPRLKRPVHIDLESDDEVGHGEQSPTSRGRGVHETQETSGAPTGPTQQSHSRDGPRLDGGLIRRDPYEDATNMHKRKTPFKSHSFFRPVDRLGALPGTRSEYIQGRTNNRRVPVYPPSTLPAKTTVHSNDHITPYKKRKTDDLREAGDSSVSAISIDDTQMPNDSEDELALSNSKHPSKIHKSQTQQSLGSRELRESPTSILRSRNTVHTSQTRSRDRNFSPVDEGNFTKDAARQRKGEKDKLLESSPSAPNLSARQRSSPSFGQSFLPGQEGSHASKQDRQKDRTPDSPDAIQGDETLPNRRRSPVNGKAYEQRSRSGLHDTSTRKDSSATTAKLSNSREKKTASRKTSFKLGELVYNDLVDASIYAIEVDTSTQEISLHTVNPIFPDEPLTYPRAIRQIAGILYGSNGSALVRLQFRTANQDYMFLRFDSEGFAYKFVMLLGDTVPGMKIIAKEADWMENALHRFKAARRDSHGRARMKIIQAEGQTPAGMQHFPSAQPTPGEKRTRLIDKLDAPLPASRQHTVISGADRKGASEETDQARKHARQHTAQGSASPETSHATVSIQRVTRSQAEMERSQGRSQSETPSRALGPQWSKDLVYPHAGRRAAIVHFDDLARLDHDGFLNDNLILFFMRYLETHMEKNNPDVYKRMHFFNSYFYEALTKAPKAKKGLNYEAVSRWTKNINLFSRDFVVVPVNENLHWYVAIICNLPYFLGDKGDSGWSSSTLGIDHADERDEEEGEEEADAQTAVTRNSLADLSISDGEKDGRNLAKRKGPGRRRTARRSLQKYPVNKPVIITLDSLGHSRSATCSHLRNYVALEAKDKRNLDINPAELRGMTAKEIPTQSNFSDCGLFVCVYLEQFVADPYNFVRRILQRDESDQQWPREIHSEDLRSRLRELILEMHQRQEKESTKQDEPIIGNILIDKRTPFPTPPTLREKQPTKQDIEEAQERFEKLMGARGEQSDSHEDSTVEQNPPVGAKETIGVVHTVPDSQDYHDDDDGDDIRSNEELSEVKTEQPPKSRFDYGPRLKQGSPSSPPAPARMSPVPTHTRPSPKCRTHSNPAELAQHLRQGRAEHASNKRRRLTRIEKSPEKMRASRSPSRLTDELLSGEKTWLTGIESIAAQVSAGRLPATTGHENARRTVRENRSSSPSQSSEPEIVGERKVLPARQISGLRKRKRPPGKVQAPETAEDLLRGELEGFHDRAEAEVPDSLEAQLKT</sequence>
<dbReference type="GO" id="GO:0005737">
    <property type="term" value="C:cytoplasm"/>
    <property type="evidence" value="ECO:0007669"/>
    <property type="project" value="TreeGrafter"/>
</dbReference>
<feature type="compositionally biased region" description="Polar residues" evidence="6">
    <location>
        <begin position="333"/>
        <end position="352"/>
    </location>
</feature>
<protein>
    <recommendedName>
        <fullName evidence="7">Ubiquitin-like protease family profile domain-containing protein</fullName>
    </recommendedName>
</protein>
<accession>A0A0D2FPX6</accession>
<feature type="region of interest" description="Disordered" evidence="6">
    <location>
        <begin position="814"/>
        <end position="874"/>
    </location>
</feature>
<feature type="compositionally biased region" description="Polar residues" evidence="6">
    <location>
        <begin position="636"/>
        <end position="660"/>
    </location>
</feature>
<feature type="compositionally biased region" description="Basic and acidic residues" evidence="6">
    <location>
        <begin position="1093"/>
        <end position="1117"/>
    </location>
</feature>
<feature type="region of interest" description="Disordered" evidence="6">
    <location>
        <begin position="573"/>
        <end position="592"/>
    </location>
</feature>
<feature type="region of interest" description="Disordered" evidence="6">
    <location>
        <begin position="1014"/>
        <end position="1034"/>
    </location>
</feature>
<keyword evidence="3" id="KW-0645">Protease</keyword>
<feature type="compositionally biased region" description="Low complexity" evidence="6">
    <location>
        <begin position="1238"/>
        <end position="1248"/>
    </location>
</feature>
<feature type="compositionally biased region" description="Basic and acidic residues" evidence="6">
    <location>
        <begin position="1282"/>
        <end position="1297"/>
    </location>
</feature>
<evidence type="ECO:0000256" key="2">
    <source>
        <dbReference type="ARBA" id="ARBA00022553"/>
    </source>
</evidence>
<keyword evidence="5" id="KW-0378">Hydrolase</keyword>
<feature type="region of interest" description="Disordered" evidence="6">
    <location>
        <begin position="1214"/>
        <end position="1309"/>
    </location>
</feature>
<keyword evidence="2" id="KW-0597">Phosphoprotein</keyword>
<evidence type="ECO:0000256" key="5">
    <source>
        <dbReference type="ARBA" id="ARBA00022801"/>
    </source>
</evidence>
<feature type="compositionally biased region" description="Polar residues" evidence="6">
    <location>
        <begin position="124"/>
        <end position="136"/>
    </location>
</feature>
<dbReference type="STRING" id="5601.A0A0D2FPX6"/>
<evidence type="ECO:0000256" key="1">
    <source>
        <dbReference type="ARBA" id="ARBA00005234"/>
    </source>
</evidence>
<evidence type="ECO:0000256" key="3">
    <source>
        <dbReference type="ARBA" id="ARBA00022670"/>
    </source>
</evidence>
<feature type="compositionally biased region" description="Polar residues" evidence="6">
    <location>
        <begin position="284"/>
        <end position="300"/>
    </location>
</feature>
<feature type="compositionally biased region" description="Basic and acidic residues" evidence="6">
    <location>
        <begin position="362"/>
        <end position="375"/>
    </location>
</feature>
<evidence type="ECO:0000313" key="9">
    <source>
        <dbReference type="Proteomes" id="UP000054266"/>
    </source>
</evidence>
<feature type="compositionally biased region" description="Basic and acidic residues" evidence="6">
    <location>
        <begin position="1046"/>
        <end position="1059"/>
    </location>
</feature>
<dbReference type="EMBL" id="KN846958">
    <property type="protein sequence ID" value="KIW68640.1"/>
    <property type="molecule type" value="Genomic_DNA"/>
</dbReference>
<keyword evidence="9" id="KW-1185">Reference proteome</keyword>
<dbReference type="GO" id="GO:0006508">
    <property type="term" value="P:proteolysis"/>
    <property type="evidence" value="ECO:0007669"/>
    <property type="project" value="UniProtKB-KW"/>
</dbReference>
<feature type="compositionally biased region" description="Basic and acidic residues" evidence="6">
    <location>
        <begin position="1025"/>
        <end position="1034"/>
    </location>
</feature>
<dbReference type="Proteomes" id="UP000054266">
    <property type="component" value="Unassembled WGS sequence"/>
</dbReference>
<feature type="region of interest" description="Disordered" evidence="6">
    <location>
        <begin position="602"/>
        <end position="682"/>
    </location>
</feature>
<organism evidence="8 9">
    <name type="scientific">Phialophora macrospora</name>
    <dbReference type="NCBI Taxonomy" id="1851006"/>
    <lineage>
        <taxon>Eukaryota</taxon>
        <taxon>Fungi</taxon>
        <taxon>Dikarya</taxon>
        <taxon>Ascomycota</taxon>
        <taxon>Pezizomycotina</taxon>
        <taxon>Eurotiomycetes</taxon>
        <taxon>Chaetothyriomycetidae</taxon>
        <taxon>Chaetothyriales</taxon>
        <taxon>Herpotrichiellaceae</taxon>
        <taxon>Phialophora</taxon>
    </lineage>
</organism>
<dbReference type="GO" id="GO:0005634">
    <property type="term" value="C:nucleus"/>
    <property type="evidence" value="ECO:0007669"/>
    <property type="project" value="TreeGrafter"/>
</dbReference>
<name>A0A0D2FPX6_9EURO</name>
<evidence type="ECO:0000256" key="6">
    <source>
        <dbReference type="SAM" id="MobiDB-lite"/>
    </source>
</evidence>
<comment type="similarity">
    <text evidence="1">Belongs to the peptidase C48 family.</text>
</comment>
<feature type="region of interest" description="Disordered" evidence="6">
    <location>
        <begin position="1046"/>
        <end position="1196"/>
    </location>
</feature>